<dbReference type="Pfam" id="PF00620">
    <property type="entry name" value="RhoGAP"/>
    <property type="match status" value="1"/>
</dbReference>
<evidence type="ECO:0000256" key="2">
    <source>
        <dbReference type="SAM" id="MobiDB-lite"/>
    </source>
</evidence>
<dbReference type="Gene3D" id="2.20.70.10">
    <property type="match status" value="1"/>
</dbReference>
<dbReference type="SMART" id="SM00233">
    <property type="entry name" value="PH"/>
    <property type="match status" value="1"/>
</dbReference>
<evidence type="ECO:0000256" key="1">
    <source>
        <dbReference type="ARBA" id="ARBA00022468"/>
    </source>
</evidence>
<dbReference type="PANTHER" id="PTHR23176">
    <property type="entry name" value="RHO/RAC/CDC GTPASE-ACTIVATING PROTEIN"/>
    <property type="match status" value="1"/>
</dbReference>
<dbReference type="InterPro" id="IPR036020">
    <property type="entry name" value="WW_dom_sf"/>
</dbReference>
<feature type="domain" description="Rho-GAP" evidence="5">
    <location>
        <begin position="503"/>
        <end position="718"/>
    </location>
</feature>
<feature type="compositionally biased region" description="Basic and acidic residues" evidence="2">
    <location>
        <begin position="662"/>
        <end position="675"/>
    </location>
</feature>
<dbReference type="PROSITE" id="PS50003">
    <property type="entry name" value="PH_DOMAIN"/>
    <property type="match status" value="1"/>
</dbReference>
<dbReference type="InterPro" id="IPR000198">
    <property type="entry name" value="RhoGAP_dom"/>
</dbReference>
<dbReference type="GO" id="GO:0005096">
    <property type="term" value="F:GTPase activator activity"/>
    <property type="evidence" value="ECO:0007669"/>
    <property type="project" value="UniProtKB-KW"/>
</dbReference>
<dbReference type="AlphaFoldDB" id="A0AA36DH49"/>
<dbReference type="Pfam" id="PF00169">
    <property type="entry name" value="PH"/>
    <property type="match status" value="1"/>
</dbReference>
<feature type="region of interest" description="Disordered" evidence="2">
    <location>
        <begin position="662"/>
        <end position="697"/>
    </location>
</feature>
<gene>
    <name evidence="6" type="ORF">MSPICULIGERA_LOCUS25105</name>
</gene>
<evidence type="ECO:0000313" key="6">
    <source>
        <dbReference type="EMBL" id="CAJ0587128.1"/>
    </source>
</evidence>
<dbReference type="SMART" id="SM00324">
    <property type="entry name" value="RhoGAP"/>
    <property type="match status" value="1"/>
</dbReference>
<dbReference type="InterPro" id="IPR050729">
    <property type="entry name" value="Rho-GAP"/>
</dbReference>
<evidence type="ECO:0000259" key="5">
    <source>
        <dbReference type="PROSITE" id="PS50238"/>
    </source>
</evidence>
<dbReference type="PANTHER" id="PTHR23176:SF129">
    <property type="entry name" value="RHO GTPASE ACTIVATING PROTEIN AT 16F, ISOFORM E-RELATED"/>
    <property type="match status" value="1"/>
</dbReference>
<dbReference type="SUPFAM" id="SSF50729">
    <property type="entry name" value="PH domain-like"/>
    <property type="match status" value="1"/>
</dbReference>
<dbReference type="InterPro" id="IPR001202">
    <property type="entry name" value="WW_dom"/>
</dbReference>
<feature type="region of interest" description="Disordered" evidence="2">
    <location>
        <begin position="428"/>
        <end position="468"/>
    </location>
</feature>
<dbReference type="GO" id="GO:0005737">
    <property type="term" value="C:cytoplasm"/>
    <property type="evidence" value="ECO:0007669"/>
    <property type="project" value="TreeGrafter"/>
</dbReference>
<dbReference type="PROSITE" id="PS50020">
    <property type="entry name" value="WW_DOMAIN_2"/>
    <property type="match status" value="1"/>
</dbReference>
<dbReference type="Pfam" id="PF00397">
    <property type="entry name" value="WW"/>
    <property type="match status" value="1"/>
</dbReference>
<dbReference type="Gene3D" id="1.10.555.10">
    <property type="entry name" value="Rho GTPase activation protein"/>
    <property type="match status" value="1"/>
</dbReference>
<comment type="caution">
    <text evidence="6">The sequence shown here is derived from an EMBL/GenBank/DDBJ whole genome shotgun (WGS) entry which is preliminary data.</text>
</comment>
<feature type="compositionally biased region" description="Polar residues" evidence="2">
    <location>
        <begin position="39"/>
        <end position="50"/>
    </location>
</feature>
<name>A0AA36DH49_9BILA</name>
<dbReference type="Gene3D" id="2.30.29.30">
    <property type="entry name" value="Pleckstrin-homology domain (PH domain)/Phosphotyrosine-binding domain (PTB)"/>
    <property type="match status" value="1"/>
</dbReference>
<feature type="compositionally biased region" description="Polar residues" evidence="2">
    <location>
        <begin position="248"/>
        <end position="264"/>
    </location>
</feature>
<feature type="non-terminal residue" evidence="6">
    <location>
        <position position="728"/>
    </location>
</feature>
<keyword evidence="7" id="KW-1185">Reference proteome</keyword>
<dbReference type="SMART" id="SM00456">
    <property type="entry name" value="WW"/>
    <property type="match status" value="1"/>
</dbReference>
<dbReference type="PROSITE" id="PS50238">
    <property type="entry name" value="RHOGAP"/>
    <property type="match status" value="1"/>
</dbReference>
<dbReference type="EMBL" id="CATQJA010002709">
    <property type="protein sequence ID" value="CAJ0587128.1"/>
    <property type="molecule type" value="Genomic_DNA"/>
</dbReference>
<reference evidence="6" key="1">
    <citation type="submission" date="2023-06" db="EMBL/GenBank/DDBJ databases">
        <authorList>
            <person name="Delattre M."/>
        </authorList>
    </citation>
    <scope>NUCLEOTIDE SEQUENCE</scope>
    <source>
        <strain evidence="6">AF72</strain>
    </source>
</reference>
<feature type="region of interest" description="Disordered" evidence="2">
    <location>
        <begin position="243"/>
        <end position="272"/>
    </location>
</feature>
<dbReference type="CDD" id="cd00201">
    <property type="entry name" value="WW"/>
    <property type="match status" value="1"/>
</dbReference>
<evidence type="ECO:0000259" key="4">
    <source>
        <dbReference type="PROSITE" id="PS50020"/>
    </source>
</evidence>
<dbReference type="GO" id="GO:0007165">
    <property type="term" value="P:signal transduction"/>
    <property type="evidence" value="ECO:0007669"/>
    <property type="project" value="InterPro"/>
</dbReference>
<feature type="compositionally biased region" description="Low complexity" evidence="2">
    <location>
        <begin position="29"/>
        <end position="38"/>
    </location>
</feature>
<accession>A0AA36DH49</accession>
<dbReference type="InterPro" id="IPR001849">
    <property type="entry name" value="PH_domain"/>
</dbReference>
<organism evidence="6 7">
    <name type="scientific">Mesorhabditis spiculigera</name>
    <dbReference type="NCBI Taxonomy" id="96644"/>
    <lineage>
        <taxon>Eukaryota</taxon>
        <taxon>Metazoa</taxon>
        <taxon>Ecdysozoa</taxon>
        <taxon>Nematoda</taxon>
        <taxon>Chromadorea</taxon>
        <taxon>Rhabditida</taxon>
        <taxon>Rhabditina</taxon>
        <taxon>Rhabditomorpha</taxon>
        <taxon>Rhabditoidea</taxon>
        <taxon>Rhabditidae</taxon>
        <taxon>Mesorhabditinae</taxon>
        <taxon>Mesorhabditis</taxon>
    </lineage>
</organism>
<dbReference type="InterPro" id="IPR008936">
    <property type="entry name" value="Rho_GTPase_activation_prot"/>
</dbReference>
<feature type="domain" description="PH" evidence="3">
    <location>
        <begin position="278"/>
        <end position="393"/>
    </location>
</feature>
<dbReference type="Proteomes" id="UP001177023">
    <property type="component" value="Unassembled WGS sequence"/>
</dbReference>
<proteinExistence type="predicted"/>
<dbReference type="SUPFAM" id="SSF51045">
    <property type="entry name" value="WW domain"/>
    <property type="match status" value="1"/>
</dbReference>
<dbReference type="InterPro" id="IPR011993">
    <property type="entry name" value="PH-like_dom_sf"/>
</dbReference>
<feature type="domain" description="WW" evidence="4">
    <location>
        <begin position="98"/>
        <end position="131"/>
    </location>
</feature>
<sequence>MNTASVYASPYEPNPELFLTDDSEAVLDASSRSRASSSPEANSAHDSASMSPEGAVKDESVVLEDDEPVYANLAEMPARPMGFLPDTPKPGPCDQLRRVLLNGWAEYMSEGGRPYFFNAETAQCQWCPPRLMRSPSEVKAFLDATKHLDDALPKCSIDESFDSVASDTDFEEVSPLDARGALEESIIKGASDQEDVVEVARKDSGEIKHMLLHNPNFTDGRPPSFVTRNRGSLKQVFPPEVPSAKISIPSTSGTADYDTPSSSYPPRDDALANIDVPRPVRQGSMERMVSEKARKREWASCYFFLSTAHLLVYKDQRSAEKQGKHYDAPLLAIDLRGASISWVVEREKRKRRVFQLVLPPWIPALSNPSPLLLRSQSDVLTEQWFDAIRQVIAHLPTIDAASGPSTMVLPTSVIKNPSASLMQRPHSTYNVSTKKRDPRMDPMSASAYEAPPSSLAPPPPTSNDPAPSKQTIINKLLKFLRSRPTVESLKEKGIYKPEPVFGSTLSAICQLENSLVPRFIQVVIELIESKGLEVDGLYRVSGNLSSVQKIRCHVDQNRYQALVAEDDIHVLTGALKLFFRELAEPVFPTKMSKEFIATMQLATTPQKLKRLNELLKQLPPENRETLKMLLRHLCLVDKHSAENRMQIHNLALMFGPTLFQTGDERPAAGSKDKKPKDKKKKGKEEPPPPAASNSHLAFRMIMQGRIVEFLLKEGSALESLQGPVKLQP</sequence>
<evidence type="ECO:0000259" key="3">
    <source>
        <dbReference type="PROSITE" id="PS50003"/>
    </source>
</evidence>
<evidence type="ECO:0000313" key="7">
    <source>
        <dbReference type="Proteomes" id="UP001177023"/>
    </source>
</evidence>
<keyword evidence="1" id="KW-0343">GTPase activation</keyword>
<feature type="compositionally biased region" description="Low complexity" evidence="2">
    <location>
        <begin position="442"/>
        <end position="453"/>
    </location>
</feature>
<feature type="region of interest" description="Disordered" evidence="2">
    <location>
        <begin position="1"/>
        <end position="59"/>
    </location>
</feature>
<dbReference type="SUPFAM" id="SSF48350">
    <property type="entry name" value="GTPase activation domain, GAP"/>
    <property type="match status" value="1"/>
</dbReference>
<protein>
    <submittedName>
        <fullName evidence="6">Uncharacterized protein</fullName>
    </submittedName>
</protein>